<keyword evidence="6" id="KW-1185">Reference proteome</keyword>
<dbReference type="SUPFAM" id="SSF50037">
    <property type="entry name" value="C-terminal domain of transcriptional repressors"/>
    <property type="match status" value="1"/>
</dbReference>
<dbReference type="InterPro" id="IPR007167">
    <property type="entry name" value="Fe-transptr_FeoA-like"/>
</dbReference>
<evidence type="ECO:0000259" key="2">
    <source>
        <dbReference type="SMART" id="SM00899"/>
    </source>
</evidence>
<dbReference type="AlphaFoldDB" id="A0A2M9ZD38"/>
<evidence type="ECO:0000256" key="1">
    <source>
        <dbReference type="ARBA" id="ARBA00023004"/>
    </source>
</evidence>
<evidence type="ECO:0000313" key="3">
    <source>
        <dbReference type="EMBL" id="MFB5736010.1"/>
    </source>
</evidence>
<feature type="domain" description="Ferrous iron transporter FeoA-like" evidence="2">
    <location>
        <begin position="4"/>
        <end position="78"/>
    </location>
</feature>
<dbReference type="Pfam" id="PF04023">
    <property type="entry name" value="FeoA"/>
    <property type="match status" value="1"/>
</dbReference>
<dbReference type="PANTHER" id="PTHR42954:SF2">
    <property type="entry name" value="FE(2+) TRANSPORT PROTEIN A"/>
    <property type="match status" value="1"/>
</dbReference>
<name>A0A2M9ZD38_9LEPT</name>
<accession>A0A2M9ZD38</accession>
<protein>
    <submittedName>
        <fullName evidence="3">Ferrous iron transport protein A</fullName>
    </submittedName>
    <submittedName>
        <fullName evidence="4">Iron transporter FeoA</fullName>
    </submittedName>
</protein>
<dbReference type="Proteomes" id="UP001580391">
    <property type="component" value="Unassembled WGS sequence"/>
</dbReference>
<dbReference type="EMBL" id="NPDT01000002">
    <property type="protein sequence ID" value="PJZ66348.1"/>
    <property type="molecule type" value="Genomic_DNA"/>
</dbReference>
<evidence type="ECO:0000313" key="5">
    <source>
        <dbReference type="Proteomes" id="UP000231912"/>
    </source>
</evidence>
<dbReference type="InterPro" id="IPR038157">
    <property type="entry name" value="FeoA_core_dom"/>
</dbReference>
<dbReference type="InterPro" id="IPR052713">
    <property type="entry name" value="FeoA"/>
</dbReference>
<sequence length="78" mass="8600">MKDSSLFGLESGQSGILSRLKQVSGKEGLLRNLLDMGFLPGTKITVLEKYPKQEKLVVEVGLVKLALRKSEAELLELE</sequence>
<dbReference type="RefSeq" id="WP_100758562.1">
    <property type="nucleotide sequence ID" value="NZ_JBHILI010000002.1"/>
</dbReference>
<dbReference type="Gene3D" id="2.30.30.90">
    <property type="match status" value="1"/>
</dbReference>
<comment type="caution">
    <text evidence="4">The sequence shown here is derived from an EMBL/GenBank/DDBJ whole genome shotgun (WGS) entry which is preliminary data.</text>
</comment>
<evidence type="ECO:0000313" key="4">
    <source>
        <dbReference type="EMBL" id="PJZ66348.1"/>
    </source>
</evidence>
<evidence type="ECO:0000313" key="6">
    <source>
        <dbReference type="Proteomes" id="UP001580391"/>
    </source>
</evidence>
<dbReference type="SMART" id="SM00899">
    <property type="entry name" value="FeoA"/>
    <property type="match status" value="1"/>
</dbReference>
<dbReference type="PANTHER" id="PTHR42954">
    <property type="entry name" value="FE(2+) TRANSPORT PROTEIN A"/>
    <property type="match status" value="1"/>
</dbReference>
<keyword evidence="1" id="KW-0408">Iron</keyword>
<reference evidence="4 5" key="1">
    <citation type="submission" date="2017-07" db="EMBL/GenBank/DDBJ databases">
        <title>Leptospira spp. isolated from tropical soils.</title>
        <authorList>
            <person name="Thibeaux R."/>
            <person name="Iraola G."/>
            <person name="Ferres I."/>
            <person name="Bierque E."/>
            <person name="Girault D."/>
            <person name="Soupe-Gilbert M.-E."/>
            <person name="Picardeau M."/>
            <person name="Goarant C."/>
        </authorList>
    </citation>
    <scope>NUCLEOTIDE SEQUENCE [LARGE SCALE GENOMIC DNA]</scope>
    <source>
        <strain evidence="4 5">FH2-C-A2</strain>
    </source>
</reference>
<dbReference type="EMBL" id="JBHILJ010000002">
    <property type="protein sequence ID" value="MFB5736010.1"/>
    <property type="molecule type" value="Genomic_DNA"/>
</dbReference>
<proteinExistence type="predicted"/>
<reference evidence="3 6" key="2">
    <citation type="submission" date="2024-09" db="EMBL/GenBank/DDBJ databases">
        <title>Taxonomic and Genotyping Characterization of Leptospira Strains isolated from Multiple Sources in Colombia highlights the importance of intermediate species.</title>
        <authorList>
            <person name="Torres Higuera L."/>
            <person name="Rojas Tapias D."/>
            <person name="Jimenez Velasquez S."/>
            <person name="Renjifo Ibanez C."/>
        </authorList>
    </citation>
    <scope>NUCLEOTIDE SEQUENCE [LARGE SCALE GENOMIC DNA]</scope>
    <source>
        <strain evidence="3 6">Lep080</strain>
    </source>
</reference>
<organism evidence="4 5">
    <name type="scientific">Leptospira wolffii</name>
    <dbReference type="NCBI Taxonomy" id="409998"/>
    <lineage>
        <taxon>Bacteria</taxon>
        <taxon>Pseudomonadati</taxon>
        <taxon>Spirochaetota</taxon>
        <taxon>Spirochaetia</taxon>
        <taxon>Leptospirales</taxon>
        <taxon>Leptospiraceae</taxon>
        <taxon>Leptospira</taxon>
    </lineage>
</organism>
<dbReference type="InterPro" id="IPR008988">
    <property type="entry name" value="Transcriptional_repressor_C"/>
</dbReference>
<gene>
    <name evidence="3" type="ORF">ACE5IX_05800</name>
    <name evidence="4" type="ORF">CH371_08720</name>
</gene>
<dbReference type="Proteomes" id="UP000231912">
    <property type="component" value="Unassembled WGS sequence"/>
</dbReference>
<dbReference type="GO" id="GO:0046914">
    <property type="term" value="F:transition metal ion binding"/>
    <property type="evidence" value="ECO:0007669"/>
    <property type="project" value="InterPro"/>
</dbReference>